<comment type="caution">
    <text evidence="1">The sequence shown here is derived from an EMBL/GenBank/DDBJ whole genome shotgun (WGS) entry which is preliminary data.</text>
</comment>
<keyword evidence="2" id="KW-1185">Reference proteome</keyword>
<dbReference type="EMBL" id="JACOII010000076">
    <property type="protein sequence ID" value="MBI6550721.1"/>
    <property type="molecule type" value="Genomic_DNA"/>
</dbReference>
<protein>
    <submittedName>
        <fullName evidence="1">Uncharacterized protein</fullName>
    </submittedName>
</protein>
<evidence type="ECO:0000313" key="2">
    <source>
        <dbReference type="Proteomes" id="UP000696184"/>
    </source>
</evidence>
<name>A0ABS0U9Y7_9GAMM</name>
<sequence>MELHHKKVIIHDRAGTPKVIIGDLSCVPQKLNQTLDISAEKQNVNTSAANECPIGREWSHHDKPIIEIWDSLTTEQKQAIEQVITDYQDEIFSLECQIAESGWYCGHD</sequence>
<dbReference type="RefSeq" id="WP_198691460.1">
    <property type="nucleotide sequence ID" value="NZ_CAWPUD010000078.1"/>
</dbReference>
<accession>A0ABS0U9Y7</accession>
<reference evidence="1 2" key="1">
    <citation type="submission" date="2020-08" db="EMBL/GenBank/DDBJ databases">
        <title>Description of Xenorhabdus lircayensis sp. nov., the symbiotic bacterium associated with the entomopathogenic nematode Steirnernema unicornum.</title>
        <authorList>
            <person name="Castaneda-Alvarez C."/>
            <person name="Prodan S."/>
            <person name="Zamorano A."/>
            <person name="San-Blas E."/>
            <person name="Aballay E."/>
        </authorList>
    </citation>
    <scope>NUCLEOTIDE SEQUENCE [LARGE SCALE GENOMIC DNA]</scope>
    <source>
        <strain evidence="1 2">VLS</strain>
    </source>
</reference>
<gene>
    <name evidence="1" type="ORF">H8A87_19035</name>
</gene>
<proteinExistence type="predicted"/>
<evidence type="ECO:0000313" key="1">
    <source>
        <dbReference type="EMBL" id="MBI6550721.1"/>
    </source>
</evidence>
<dbReference type="Proteomes" id="UP000696184">
    <property type="component" value="Unassembled WGS sequence"/>
</dbReference>
<organism evidence="1 2">
    <name type="scientific">Xenorhabdus lircayensis</name>
    <dbReference type="NCBI Taxonomy" id="2763499"/>
    <lineage>
        <taxon>Bacteria</taxon>
        <taxon>Pseudomonadati</taxon>
        <taxon>Pseudomonadota</taxon>
        <taxon>Gammaproteobacteria</taxon>
        <taxon>Enterobacterales</taxon>
        <taxon>Morganellaceae</taxon>
        <taxon>Xenorhabdus</taxon>
    </lineage>
</organism>